<feature type="domain" description="Fibronectin type-III" evidence="4">
    <location>
        <begin position="226"/>
        <end position="312"/>
    </location>
</feature>
<feature type="domain" description="Fibronectin type-III" evidence="4">
    <location>
        <begin position="487"/>
        <end position="576"/>
    </location>
</feature>
<dbReference type="RefSeq" id="WP_156598955.1">
    <property type="nucleotide sequence ID" value="NZ_CACRTW010000020.1"/>
</dbReference>
<name>A0A6N3BFD6_9ACTN</name>
<proteinExistence type="predicted"/>
<accession>A0A6N3BFD6</accession>
<dbReference type="PANTHER" id="PTHR13817">
    <property type="entry name" value="TITIN"/>
    <property type="match status" value="1"/>
</dbReference>
<evidence type="ECO:0000256" key="3">
    <source>
        <dbReference type="SAM" id="SignalP"/>
    </source>
</evidence>
<evidence type="ECO:0000259" key="4">
    <source>
        <dbReference type="PROSITE" id="PS50853"/>
    </source>
</evidence>
<feature type="domain" description="Fibronectin type-III" evidence="4">
    <location>
        <begin position="400"/>
        <end position="486"/>
    </location>
</feature>
<dbReference type="InterPro" id="IPR050964">
    <property type="entry name" value="Striated_Muscle_Regulatory"/>
</dbReference>
<dbReference type="PROSITE" id="PS50853">
    <property type="entry name" value="FN3"/>
    <property type="match status" value="5"/>
</dbReference>
<dbReference type="Gene3D" id="3.90.1720.10">
    <property type="entry name" value="endopeptidase domain like (from Nostoc punctiforme)"/>
    <property type="match status" value="1"/>
</dbReference>
<dbReference type="InterPro" id="IPR013783">
    <property type="entry name" value="Ig-like_fold"/>
</dbReference>
<protein>
    <submittedName>
        <fullName evidence="5">Fibronectin type III domain protein</fullName>
    </submittedName>
</protein>
<dbReference type="SUPFAM" id="SSF49265">
    <property type="entry name" value="Fibronectin type III"/>
    <property type="match status" value="5"/>
</dbReference>
<evidence type="ECO:0000313" key="5">
    <source>
        <dbReference type="EMBL" id="VYU01259.1"/>
    </source>
</evidence>
<dbReference type="EMBL" id="CACRTW010000020">
    <property type="protein sequence ID" value="VYU01259.1"/>
    <property type="molecule type" value="Genomic_DNA"/>
</dbReference>
<keyword evidence="2" id="KW-0378">Hydrolase</keyword>
<evidence type="ECO:0000256" key="2">
    <source>
        <dbReference type="ARBA" id="ARBA00023295"/>
    </source>
</evidence>
<dbReference type="GO" id="GO:0016798">
    <property type="term" value="F:hydrolase activity, acting on glycosyl bonds"/>
    <property type="evidence" value="ECO:0007669"/>
    <property type="project" value="UniProtKB-KW"/>
</dbReference>
<dbReference type="Pfam" id="PF00041">
    <property type="entry name" value="fn3"/>
    <property type="match status" value="2"/>
</dbReference>
<dbReference type="SMART" id="SM00060">
    <property type="entry name" value="FN3"/>
    <property type="match status" value="8"/>
</dbReference>
<dbReference type="PANTHER" id="PTHR13817:SF166">
    <property type="entry name" value="NEURONAL IGCAM-RELATED"/>
    <property type="match status" value="1"/>
</dbReference>
<dbReference type="InterPro" id="IPR003961">
    <property type="entry name" value="FN3_dom"/>
</dbReference>
<feature type="signal peptide" evidence="3">
    <location>
        <begin position="1"/>
        <end position="24"/>
    </location>
</feature>
<feature type="domain" description="Fibronectin type-III" evidence="4">
    <location>
        <begin position="663"/>
        <end position="753"/>
    </location>
</feature>
<gene>
    <name evidence="5" type="ORF">CALFYP39_01186</name>
</gene>
<dbReference type="InterPro" id="IPR036116">
    <property type="entry name" value="FN3_sf"/>
</dbReference>
<organism evidence="5">
    <name type="scientific">Collinsella aerofaciens</name>
    <dbReference type="NCBI Taxonomy" id="74426"/>
    <lineage>
        <taxon>Bacteria</taxon>
        <taxon>Bacillati</taxon>
        <taxon>Actinomycetota</taxon>
        <taxon>Coriobacteriia</taxon>
        <taxon>Coriobacteriales</taxon>
        <taxon>Coriobacteriaceae</taxon>
        <taxon>Collinsella</taxon>
    </lineage>
</organism>
<reference evidence="5" key="1">
    <citation type="submission" date="2019-11" db="EMBL/GenBank/DDBJ databases">
        <authorList>
            <person name="Feng L."/>
        </authorList>
    </citation>
    <scope>NUCLEOTIDE SEQUENCE</scope>
    <source>
        <strain evidence="5">CaerofaciensLFYP39</strain>
    </source>
</reference>
<sequence length="940" mass="101566">MKRISCLLSLTVAIFFLVCTPAIAENSTSGIVRRAESVSYAASSDPSAPAPRAEATGDGEVTLTWEPVEGAERYAVAEAFSNGNYATFTKSLTGTSYTATDLPNGYDHDFLVQAYVNGRWSSFGPASLVRCRPEGTVKPAPAATAGDGSVELSWGRVPGATKYAVAYRNGSGYRTLTTSCSGESFKASGLSNGTSYRFLVQACVYGRWTSFSDSDLVSATPSDPSAPAPRAEATGDGEVTLTWEPVEGAERYAVAEAFSNGNYATFTKSLTGTSYTATDLPNGYDHDFLVQAYVNGRWSSFGPASLVRCRPEGTVKPAPAATAGDGSVELSWGRVPGANQYVVSCSNGKSYRLKSHQTSVEIKGLKNGEEYTFYVRAKIYDRLTALEDTDYITCMPYSLVSPKVSVSAVGDGTVDLKWNPVAGALRYAIAYKTNKGYKTVTYDCLNTEFTINGLTNGQKYSFIVQANIDGRWSPFGSKDLVTAIPEDPNAPKPHLEKATATSCVLSWNQIPGAERYAVALKTGNSYKTYSLDVKESSYLVSGLNPGNTYRFLVQAFVNGRWSSSSDAYLCEAVLEDVRSPQNVKATCPGDGKIQLTWDFVPNATRYAIAEYKNGSYVTFTTNCLSTSYTVSDLTNGRIHRFLVQSYVDGSWSAYGDALLVDAVPHGVITPRVTGKAGDLCANLSWSKVSGATRYAIAVKTNSGYKTYTYNCTGNSYRVEGLNGGQTYQFVVQAYLDGVWSPFDEDDLVSVKPTGTNDTVFGIPRLTVVNWLTSHQYNGYYLGTRYSSGFSYQTCLYPNGAPGPGGYTGMNCTGFVAHVFRSLGVNVDAVAANNNHTPWGAGPGGGGYINAWRWYGYAIDSGCKVYHFNTVTDMLNSGLAKKGDVVFFKTDGSIDCHIGFFWGDNSHDNKMWHQILPGNLIGPCFNNANKSEVRQQCVLIK</sequence>
<dbReference type="Gene3D" id="2.60.40.10">
    <property type="entry name" value="Immunoglobulins"/>
    <property type="match status" value="8"/>
</dbReference>
<keyword evidence="3" id="KW-0732">Signal</keyword>
<dbReference type="AlphaFoldDB" id="A0A6N3BFD6"/>
<feature type="chain" id="PRO_5027053815" evidence="3">
    <location>
        <begin position="25"/>
        <end position="940"/>
    </location>
</feature>
<dbReference type="CDD" id="cd00063">
    <property type="entry name" value="FN3"/>
    <property type="match status" value="6"/>
</dbReference>
<keyword evidence="2" id="KW-0326">Glycosidase</keyword>
<dbReference type="GO" id="GO:0005975">
    <property type="term" value="P:carbohydrate metabolic process"/>
    <property type="evidence" value="ECO:0007669"/>
    <property type="project" value="UniProtKB-ARBA"/>
</dbReference>
<feature type="domain" description="Fibronectin type-III" evidence="4">
    <location>
        <begin position="133"/>
        <end position="223"/>
    </location>
</feature>
<evidence type="ECO:0000256" key="1">
    <source>
        <dbReference type="ARBA" id="ARBA00022737"/>
    </source>
</evidence>
<keyword evidence="1" id="KW-0677">Repeat</keyword>